<protein>
    <submittedName>
        <fullName evidence="2">Transcription elongation factor GreB</fullName>
    </submittedName>
</protein>
<reference evidence="2 3" key="1">
    <citation type="submission" date="2019-03" db="EMBL/GenBank/DDBJ databases">
        <title>Genomic Encyclopedia of Type Strains, Phase IV (KMG-IV): sequencing the most valuable type-strain genomes for metagenomic binning, comparative biology and taxonomic classification.</title>
        <authorList>
            <person name="Goeker M."/>
        </authorList>
    </citation>
    <scope>NUCLEOTIDE SEQUENCE [LARGE SCALE GENOMIC DNA]</scope>
    <source>
        <strain evidence="2 3">DSM 18555</strain>
    </source>
</reference>
<dbReference type="GO" id="GO:0003746">
    <property type="term" value="F:translation elongation factor activity"/>
    <property type="evidence" value="ECO:0007669"/>
    <property type="project" value="UniProtKB-KW"/>
</dbReference>
<gene>
    <name evidence="2" type="ORF">EV677_0184</name>
</gene>
<dbReference type="Proteomes" id="UP000294737">
    <property type="component" value="Unassembled WGS sequence"/>
</dbReference>
<dbReference type="SUPFAM" id="SSF46557">
    <property type="entry name" value="GreA transcript cleavage protein, N-terminal domain"/>
    <property type="match status" value="1"/>
</dbReference>
<dbReference type="GO" id="GO:0003677">
    <property type="term" value="F:DNA binding"/>
    <property type="evidence" value="ECO:0007669"/>
    <property type="project" value="InterPro"/>
</dbReference>
<dbReference type="Gene3D" id="3.10.50.30">
    <property type="entry name" value="Transcription elongation factor, GreA/GreB, C-terminal domain"/>
    <property type="match status" value="1"/>
</dbReference>
<feature type="domain" description="Transcription elongation factor GreA/GreB C-terminal" evidence="1">
    <location>
        <begin position="97"/>
        <end position="170"/>
    </location>
</feature>
<name>A0A4R6GHF2_9BURK</name>
<dbReference type="InterPro" id="IPR036805">
    <property type="entry name" value="Tscrpt_elong_fac_GreA/B_N_sf"/>
</dbReference>
<dbReference type="GO" id="GO:0032784">
    <property type="term" value="P:regulation of DNA-templated transcription elongation"/>
    <property type="evidence" value="ECO:0007669"/>
    <property type="project" value="InterPro"/>
</dbReference>
<evidence type="ECO:0000313" key="2">
    <source>
        <dbReference type="EMBL" id="TDN93654.1"/>
    </source>
</evidence>
<dbReference type="Pfam" id="PF01272">
    <property type="entry name" value="GreA_GreB"/>
    <property type="match status" value="1"/>
</dbReference>
<dbReference type="PANTHER" id="PTHR30437:SF6">
    <property type="entry name" value="TRANSCRIPTION ELONGATION FACTOR GREB"/>
    <property type="match status" value="1"/>
</dbReference>
<dbReference type="FunFam" id="3.10.50.30:FF:000001">
    <property type="entry name" value="Transcription elongation factor GreA"/>
    <property type="match status" value="1"/>
</dbReference>
<keyword evidence="3" id="KW-1185">Reference proteome</keyword>
<evidence type="ECO:0000313" key="3">
    <source>
        <dbReference type="Proteomes" id="UP000294737"/>
    </source>
</evidence>
<dbReference type="GO" id="GO:0006354">
    <property type="term" value="P:DNA-templated transcription elongation"/>
    <property type="evidence" value="ECO:0007669"/>
    <property type="project" value="TreeGrafter"/>
</dbReference>
<keyword evidence="2" id="KW-0648">Protein biosynthesis</keyword>
<comment type="caution">
    <text evidence="2">The sequence shown here is derived from an EMBL/GenBank/DDBJ whole genome shotgun (WGS) entry which is preliminary data.</text>
</comment>
<keyword evidence="2" id="KW-0251">Elongation factor</keyword>
<dbReference type="RefSeq" id="WP_112990372.1">
    <property type="nucleotide sequence ID" value="NZ_PTLZ01000001.1"/>
</dbReference>
<dbReference type="OrthoDB" id="8537952at2"/>
<dbReference type="InterPro" id="IPR036953">
    <property type="entry name" value="GreA/GreB_C_sf"/>
</dbReference>
<organism evidence="2 3">
    <name type="scientific">Herminiimonas fonticola</name>
    <dbReference type="NCBI Taxonomy" id="303380"/>
    <lineage>
        <taxon>Bacteria</taxon>
        <taxon>Pseudomonadati</taxon>
        <taxon>Pseudomonadota</taxon>
        <taxon>Betaproteobacteria</taxon>
        <taxon>Burkholderiales</taxon>
        <taxon>Oxalobacteraceae</taxon>
        <taxon>Herminiimonas</taxon>
    </lineage>
</organism>
<sequence length="189" mass="20843">MNKAFVKESGDEPLSILPEMPTGVRNYITPAGYQHLQIELQHLLESLRMATKGDERNTDLAGGSSEMQVREIERRIHYLQTRLEMAEIVDPSVHAGEQQIFFGATVTYRHEHGEQHTVTIVGLDELDPANGKISWLSPVAQALLKAFEGDSVTLKGPSGDEELHVLTVLYPPIVELDADSTGLTSKGVE</sequence>
<evidence type="ECO:0000259" key="1">
    <source>
        <dbReference type="Pfam" id="PF01272"/>
    </source>
</evidence>
<dbReference type="InterPro" id="IPR001437">
    <property type="entry name" value="Tscrpt_elong_fac_GreA/B_C"/>
</dbReference>
<dbReference type="SUPFAM" id="SSF54534">
    <property type="entry name" value="FKBP-like"/>
    <property type="match status" value="1"/>
</dbReference>
<dbReference type="AlphaFoldDB" id="A0A4R6GHF2"/>
<dbReference type="EMBL" id="SNWF01000004">
    <property type="protein sequence ID" value="TDN93654.1"/>
    <property type="molecule type" value="Genomic_DNA"/>
</dbReference>
<dbReference type="GO" id="GO:0070063">
    <property type="term" value="F:RNA polymerase binding"/>
    <property type="evidence" value="ECO:0007669"/>
    <property type="project" value="InterPro"/>
</dbReference>
<proteinExistence type="predicted"/>
<dbReference type="InterPro" id="IPR018151">
    <property type="entry name" value="TF_GreA/GreB_CS"/>
</dbReference>
<dbReference type="InterPro" id="IPR023459">
    <property type="entry name" value="Tscrpt_elong_fac_GreA/B_fam"/>
</dbReference>
<dbReference type="PROSITE" id="PS00830">
    <property type="entry name" value="GREAB_2"/>
    <property type="match status" value="1"/>
</dbReference>
<dbReference type="PANTHER" id="PTHR30437">
    <property type="entry name" value="TRANSCRIPTION ELONGATION FACTOR GREA"/>
    <property type="match status" value="1"/>
</dbReference>
<accession>A0A4R6GHF2</accession>